<dbReference type="PANTHER" id="PTHR43779:SF2">
    <property type="entry name" value="ALPHA-KETOGLUTARATE-DEPENDENT XANTHINE DIOXYGENASE XAN1"/>
    <property type="match status" value="1"/>
</dbReference>
<protein>
    <submittedName>
        <fullName evidence="8">Alpha-ketoglutarate dependent xanthine dioxygenase</fullName>
    </submittedName>
</protein>
<comment type="cofactor">
    <cofactor evidence="1">
        <name>Fe(2+)</name>
        <dbReference type="ChEBI" id="CHEBI:29033"/>
    </cofactor>
</comment>
<evidence type="ECO:0000256" key="1">
    <source>
        <dbReference type="ARBA" id="ARBA00001954"/>
    </source>
</evidence>
<dbReference type="Pfam" id="PF02668">
    <property type="entry name" value="TauD"/>
    <property type="match status" value="1"/>
</dbReference>
<dbReference type="InterPro" id="IPR003819">
    <property type="entry name" value="TauD/TfdA-like"/>
</dbReference>
<dbReference type="InterPro" id="IPR051178">
    <property type="entry name" value="TfdA_dioxygenase"/>
</dbReference>
<reference evidence="8" key="1">
    <citation type="submission" date="2020-03" db="EMBL/GenBank/DDBJ databases">
        <title>Site-based positive gene gene selection in Geosmithia morbida across the United States reveals a broad range of putative effectors and factors for local host and environmental adapation.</title>
        <authorList>
            <person name="Onufrak A."/>
            <person name="Murdoch R.W."/>
            <person name="Gazis R."/>
            <person name="Huff M."/>
            <person name="Staton M."/>
            <person name="Klingeman W."/>
            <person name="Hadziabdic D."/>
        </authorList>
    </citation>
    <scope>NUCLEOTIDE SEQUENCE</scope>
    <source>
        <strain evidence="8">1262</strain>
    </source>
</reference>
<keyword evidence="3" id="KW-0479">Metal-binding</keyword>
<dbReference type="GO" id="GO:0046872">
    <property type="term" value="F:metal ion binding"/>
    <property type="evidence" value="ECO:0007669"/>
    <property type="project" value="UniProtKB-KW"/>
</dbReference>
<evidence type="ECO:0000256" key="5">
    <source>
        <dbReference type="ARBA" id="ARBA00023002"/>
    </source>
</evidence>
<dbReference type="Gene3D" id="3.60.130.10">
    <property type="entry name" value="Clavaminate synthase-like"/>
    <property type="match status" value="1"/>
</dbReference>
<keyword evidence="4 8" id="KW-0223">Dioxygenase</keyword>
<dbReference type="InterPro" id="IPR042098">
    <property type="entry name" value="TauD-like_sf"/>
</dbReference>
<gene>
    <name evidence="8" type="ORF">GMORB2_4175</name>
</gene>
<dbReference type="EMBL" id="JAANYQ010000003">
    <property type="protein sequence ID" value="KAF4125335.1"/>
    <property type="molecule type" value="Genomic_DNA"/>
</dbReference>
<comment type="caution">
    <text evidence="8">The sequence shown here is derived from an EMBL/GenBank/DDBJ whole genome shotgun (WGS) entry which is preliminary data.</text>
</comment>
<dbReference type="RefSeq" id="XP_035323987.1">
    <property type="nucleotide sequence ID" value="XM_035466150.1"/>
</dbReference>
<name>A0A9P4Z0A8_9HYPO</name>
<organism evidence="8 9">
    <name type="scientific">Geosmithia morbida</name>
    <dbReference type="NCBI Taxonomy" id="1094350"/>
    <lineage>
        <taxon>Eukaryota</taxon>
        <taxon>Fungi</taxon>
        <taxon>Dikarya</taxon>
        <taxon>Ascomycota</taxon>
        <taxon>Pezizomycotina</taxon>
        <taxon>Sordariomycetes</taxon>
        <taxon>Hypocreomycetidae</taxon>
        <taxon>Hypocreales</taxon>
        <taxon>Bionectriaceae</taxon>
        <taxon>Geosmithia</taxon>
    </lineage>
</organism>
<evidence type="ECO:0000256" key="6">
    <source>
        <dbReference type="ARBA" id="ARBA00023004"/>
    </source>
</evidence>
<dbReference type="AlphaFoldDB" id="A0A9P4Z0A8"/>
<accession>A0A9P4Z0A8</accession>
<evidence type="ECO:0000313" key="9">
    <source>
        <dbReference type="Proteomes" id="UP000749293"/>
    </source>
</evidence>
<dbReference type="GeneID" id="55970403"/>
<dbReference type="PANTHER" id="PTHR43779">
    <property type="entry name" value="DIOXYGENASE RV0097-RELATED"/>
    <property type="match status" value="1"/>
</dbReference>
<sequence>MGSASLTFCPVSHEICQSSSIGAEVNFPDETDTLNLDALSENDKGSLRKVLFNNQVIVIRNRMDIDPATFLHLTEVFDTTFTYILSAGGKSVSNCNNIISAYRAGRIPRAPQVSIIGSGRFDDYEGIDKLEVTHLIQNGYIRPYRWHMDTPFSERLPGEVTILHGVQVPQMPDQKLKFPDGTEKKIAANAMAFSSGARAFELLSNEEKEFALNTTVTYAPHAYEYIRQCKATDNGLFISCIGRDTNRRPVRVVLG</sequence>
<keyword evidence="9" id="KW-1185">Reference proteome</keyword>
<comment type="similarity">
    <text evidence="2">Belongs to the TfdA dioxygenase family.</text>
</comment>
<keyword evidence="6" id="KW-0408">Iron</keyword>
<dbReference type="GO" id="GO:0051213">
    <property type="term" value="F:dioxygenase activity"/>
    <property type="evidence" value="ECO:0007669"/>
    <property type="project" value="UniProtKB-KW"/>
</dbReference>
<evidence type="ECO:0000256" key="4">
    <source>
        <dbReference type="ARBA" id="ARBA00022964"/>
    </source>
</evidence>
<dbReference type="Proteomes" id="UP000749293">
    <property type="component" value="Unassembled WGS sequence"/>
</dbReference>
<evidence type="ECO:0000259" key="7">
    <source>
        <dbReference type="Pfam" id="PF02668"/>
    </source>
</evidence>
<evidence type="ECO:0000256" key="2">
    <source>
        <dbReference type="ARBA" id="ARBA00005896"/>
    </source>
</evidence>
<dbReference type="SUPFAM" id="SSF51197">
    <property type="entry name" value="Clavaminate synthase-like"/>
    <property type="match status" value="1"/>
</dbReference>
<proteinExistence type="inferred from homology"/>
<evidence type="ECO:0000256" key="3">
    <source>
        <dbReference type="ARBA" id="ARBA00022723"/>
    </source>
</evidence>
<evidence type="ECO:0000313" key="8">
    <source>
        <dbReference type="EMBL" id="KAF4125335.1"/>
    </source>
</evidence>
<keyword evidence="5" id="KW-0560">Oxidoreductase</keyword>
<dbReference type="OrthoDB" id="93019at2759"/>
<feature type="domain" description="TauD/TfdA-like" evidence="7">
    <location>
        <begin position="23"/>
        <end position="225"/>
    </location>
</feature>